<name>A0AA97FD59_9EURY</name>
<keyword evidence="1" id="KW-0472">Membrane</keyword>
<organism evidence="2 3">
    <name type="scientific">Methanochimaera problematica</name>
    <dbReference type="NCBI Taxonomy" id="2609417"/>
    <lineage>
        <taxon>Archaea</taxon>
        <taxon>Methanobacteriati</taxon>
        <taxon>Methanobacteriota</taxon>
        <taxon>Stenosarchaea group</taxon>
        <taxon>Methanomicrobia</taxon>
        <taxon>Methanomicrobiales</taxon>
        <taxon>Methanomicrobiaceae</taxon>
        <taxon>Methanochimaera</taxon>
    </lineage>
</organism>
<dbReference type="EMBL" id="CP043875">
    <property type="protein sequence ID" value="WOF16038.1"/>
    <property type="molecule type" value="Genomic_DNA"/>
</dbReference>
<evidence type="ECO:0000256" key="1">
    <source>
        <dbReference type="SAM" id="Phobius"/>
    </source>
</evidence>
<proteinExistence type="predicted"/>
<evidence type="ECO:0000313" key="2">
    <source>
        <dbReference type="EMBL" id="WOF16038.1"/>
    </source>
</evidence>
<accession>A0AA97FD59</accession>
<dbReference type="GeneID" id="85229435"/>
<dbReference type="RefSeq" id="WP_317137613.1">
    <property type="nucleotide sequence ID" value="NZ_CP043875.1"/>
</dbReference>
<reference evidence="2 3" key="1">
    <citation type="submission" date="2019-09" db="EMBL/GenBank/DDBJ databases">
        <title>The complete genome of Methanoplanus sp. FWC-SCC4.</title>
        <authorList>
            <person name="Chen S.-C."/>
            <person name="Zhou Y.-Z."/>
            <person name="Lai M.-C."/>
        </authorList>
    </citation>
    <scope>NUCLEOTIDE SEQUENCE [LARGE SCALE GENOMIC DNA]</scope>
    <source>
        <strain evidence="2 3">FWC-SCC4</strain>
    </source>
</reference>
<dbReference type="Proteomes" id="UP001301797">
    <property type="component" value="Chromosome"/>
</dbReference>
<feature type="transmembrane region" description="Helical" evidence="1">
    <location>
        <begin position="104"/>
        <end position="128"/>
    </location>
</feature>
<keyword evidence="1" id="KW-1133">Transmembrane helix</keyword>
<keyword evidence="3" id="KW-1185">Reference proteome</keyword>
<gene>
    <name evidence="2" type="ORF">F1737_04620</name>
</gene>
<keyword evidence="1" id="KW-0812">Transmembrane</keyword>
<dbReference type="AlphaFoldDB" id="A0AA97FD59"/>
<protein>
    <submittedName>
        <fullName evidence="2">Uncharacterized protein</fullName>
    </submittedName>
</protein>
<sequence>MPQEQVLFISAGAHIHETYFTTVQNLNPTHVYVIYEEEIMVDNPADTDFLKSEKPKIRTAIDEIENLVKIENQRKFNRICIPNIQIESIRDAILKIRKEKHPNAVFSFNITAGTALFTAGLFLMAIWLDGRVCVTRTKTSFLELQIPKMHVEDLNERQKKIIIALGSAVKNENCEPNEGWMKTRLVMAYIGTIKGGSNEKPQNKDKVQFSRDLDRMFSEYEDNKGRAVKGWDLIEERGRGREKEYRLLPSGIFTWRMLESEGKRE</sequence>
<dbReference type="KEGG" id="mefw:F1737_04620"/>
<evidence type="ECO:0000313" key="3">
    <source>
        <dbReference type="Proteomes" id="UP001301797"/>
    </source>
</evidence>